<dbReference type="InterPro" id="IPR050297">
    <property type="entry name" value="LipidA_mod_glycosyltrf_83"/>
</dbReference>
<evidence type="ECO:0000256" key="9">
    <source>
        <dbReference type="ARBA" id="ARBA00023136"/>
    </source>
</evidence>
<keyword evidence="3" id="KW-1003">Cell membrane</keyword>
<keyword evidence="4" id="KW-0328">Glycosyltransferase</keyword>
<dbReference type="PANTHER" id="PTHR33908:SF3">
    <property type="entry name" value="UNDECAPRENYL PHOSPHATE-ALPHA-4-AMINO-4-DEOXY-L-ARABINOSE ARABINOSYL TRANSFERASE"/>
    <property type="match status" value="1"/>
</dbReference>
<comment type="subcellular location">
    <subcellularLocation>
        <location evidence="2">Cell membrane</location>
        <topology evidence="2">Multi-pass membrane protein</topology>
    </subcellularLocation>
    <subcellularLocation>
        <location evidence="1">Endoplasmic reticulum membrane</location>
    </subcellularLocation>
</comment>
<keyword evidence="8 10" id="KW-1133">Transmembrane helix</keyword>
<dbReference type="GO" id="GO:0005886">
    <property type="term" value="C:plasma membrane"/>
    <property type="evidence" value="ECO:0007669"/>
    <property type="project" value="UniProtKB-SubCell"/>
</dbReference>
<dbReference type="Pfam" id="PF03901">
    <property type="entry name" value="Glyco_transf_22"/>
    <property type="match status" value="1"/>
</dbReference>
<dbReference type="RefSeq" id="WP_055423941.1">
    <property type="nucleotide sequence ID" value="NZ_CYHH01000010.1"/>
</dbReference>
<organism evidence="12 13">
    <name type="scientific">Tepidiphilus thermophilus</name>
    <dbReference type="NCBI Taxonomy" id="876478"/>
    <lineage>
        <taxon>Bacteria</taxon>
        <taxon>Pseudomonadati</taxon>
        <taxon>Pseudomonadota</taxon>
        <taxon>Hydrogenophilia</taxon>
        <taxon>Hydrogenophilales</taxon>
        <taxon>Hydrogenophilaceae</taxon>
        <taxon>Tepidiphilus</taxon>
    </lineage>
</organism>
<dbReference type="AlphaFoldDB" id="A0A0K6IWH0"/>
<evidence type="ECO:0000256" key="8">
    <source>
        <dbReference type="ARBA" id="ARBA00022989"/>
    </source>
</evidence>
<reference evidence="13" key="1">
    <citation type="submission" date="2015-08" db="EMBL/GenBank/DDBJ databases">
        <authorList>
            <person name="Babu N.S."/>
            <person name="Beckwith C.J."/>
            <person name="Beseler K.G."/>
            <person name="Brison A."/>
            <person name="Carone J.V."/>
            <person name="Caskin T.P."/>
            <person name="Diamond M."/>
            <person name="Durham M.E."/>
            <person name="Foxe J.M."/>
            <person name="Go M."/>
            <person name="Henderson B.A."/>
            <person name="Jones I.B."/>
            <person name="McGettigan J.A."/>
            <person name="Micheletti S.J."/>
            <person name="Nasrallah M.E."/>
            <person name="Ortiz D."/>
            <person name="Piller C.R."/>
            <person name="Privatt S.R."/>
            <person name="Schneider S.L."/>
            <person name="Sharp S."/>
            <person name="Smith T.C."/>
            <person name="Stanton J.D."/>
            <person name="Ullery H.E."/>
            <person name="Wilson R.J."/>
            <person name="Serrano M.G."/>
            <person name="Buck G."/>
            <person name="Lee V."/>
            <person name="Wang Y."/>
            <person name="Carvalho R."/>
            <person name="Voegtly L."/>
            <person name="Shi R."/>
            <person name="Duckworth R."/>
            <person name="Johnson A."/>
            <person name="Loviza R."/>
            <person name="Walstead R."/>
            <person name="Shah Z."/>
            <person name="Kiflezghi M."/>
            <person name="Wade K."/>
            <person name="Ball S.L."/>
            <person name="Bradley K.W."/>
            <person name="Asai D.J."/>
            <person name="Bowman C.A."/>
            <person name="Russell D.A."/>
            <person name="Pope W.H."/>
            <person name="Jacobs-Sera D."/>
            <person name="Hendrix R.W."/>
            <person name="Hatfull G.F."/>
        </authorList>
    </citation>
    <scope>NUCLEOTIDE SEQUENCE [LARGE SCALE GENOMIC DNA]</scope>
    <source>
        <strain evidence="13">JCM 19170</strain>
    </source>
</reference>
<sequence length="487" mass="55147">MSLRSVGLERAPYADDALYRRLLFATFFLGALVFYWGLGDIALLSFNEARRAIPAEGMFRSGDWLLPRLNGELYLAKPPLLYWLAAACSWLFGAANEWAVRLPSTLAASLCIWVCYRYARKVFGPWPALFATQILIANAGFAVFARRAEIEMLLTTLCVGSLLAALHYIRDDGGRAWLRLSYALLGLAMLTKGPLVLLFVTLPLFALAVQARSPRHWQALYDPLGWLIFLGVGLSWYAAVTWQLGWEVWLSIIEVDMVDKVQNSAADPFYDYVIWIMGDFFPASLLLLARPLATVRRWWRDHDRKALLLAVAIPFLLYSLFSNKHAKYLLPVYPLLALLLGVRLAELLETSGDRLRRTVLALGIALPALYALYFGLVESRIYEYRVAVFPQFVQWLRTAPPVPLYAYRSLDERLLYYAQRDIPVIDDARLADLRAQHTDMLVLAESGDGEKISPLADCRLRTFTPYLKRKKSLEVFGFGAACEEAGR</sequence>
<feature type="domain" description="Glycosyltransferase RgtA/B/C/D-like" evidence="11">
    <location>
        <begin position="77"/>
        <end position="219"/>
    </location>
</feature>
<gene>
    <name evidence="12" type="ORF">Ga0061068_11016</name>
</gene>
<dbReference type="GO" id="GO:0016763">
    <property type="term" value="F:pentosyltransferase activity"/>
    <property type="evidence" value="ECO:0007669"/>
    <property type="project" value="TreeGrafter"/>
</dbReference>
<dbReference type="InterPro" id="IPR038731">
    <property type="entry name" value="RgtA/B/C-like"/>
</dbReference>
<feature type="transmembrane region" description="Helical" evidence="10">
    <location>
        <begin position="125"/>
        <end position="145"/>
    </location>
</feature>
<evidence type="ECO:0000256" key="10">
    <source>
        <dbReference type="SAM" id="Phobius"/>
    </source>
</evidence>
<evidence type="ECO:0000313" key="13">
    <source>
        <dbReference type="Proteomes" id="UP000182108"/>
    </source>
</evidence>
<keyword evidence="6 10" id="KW-0812">Transmembrane</keyword>
<feature type="transmembrane region" description="Helical" evidence="10">
    <location>
        <begin position="328"/>
        <end position="346"/>
    </location>
</feature>
<feature type="transmembrane region" description="Helical" evidence="10">
    <location>
        <begin position="21"/>
        <end position="38"/>
    </location>
</feature>
<evidence type="ECO:0000259" key="11">
    <source>
        <dbReference type="Pfam" id="PF13231"/>
    </source>
</evidence>
<evidence type="ECO:0000256" key="7">
    <source>
        <dbReference type="ARBA" id="ARBA00022824"/>
    </source>
</evidence>
<evidence type="ECO:0000256" key="2">
    <source>
        <dbReference type="ARBA" id="ARBA00004651"/>
    </source>
</evidence>
<evidence type="ECO:0000256" key="6">
    <source>
        <dbReference type="ARBA" id="ARBA00022692"/>
    </source>
</evidence>
<evidence type="ECO:0000256" key="1">
    <source>
        <dbReference type="ARBA" id="ARBA00004586"/>
    </source>
</evidence>
<feature type="transmembrane region" description="Helical" evidence="10">
    <location>
        <begin position="219"/>
        <end position="239"/>
    </location>
</feature>
<keyword evidence="7" id="KW-0256">Endoplasmic reticulum</keyword>
<feature type="transmembrane region" description="Helical" evidence="10">
    <location>
        <begin position="182"/>
        <end position="207"/>
    </location>
</feature>
<dbReference type="PANTHER" id="PTHR33908">
    <property type="entry name" value="MANNOSYLTRANSFERASE YKCB-RELATED"/>
    <property type="match status" value="1"/>
</dbReference>
<dbReference type="OrthoDB" id="9815691at2"/>
<dbReference type="EMBL" id="CYHH01000010">
    <property type="protein sequence ID" value="CUB07662.1"/>
    <property type="molecule type" value="Genomic_DNA"/>
</dbReference>
<name>A0A0K6IWH0_9PROT</name>
<dbReference type="Proteomes" id="UP000182108">
    <property type="component" value="Unassembled WGS sequence"/>
</dbReference>
<keyword evidence="9 10" id="KW-0472">Membrane</keyword>
<keyword evidence="13" id="KW-1185">Reference proteome</keyword>
<proteinExistence type="predicted"/>
<accession>A0A0K6IWH0</accession>
<protein>
    <submittedName>
        <fullName evidence="12">4-amino-4-deoxy-L-arabinose transferase or related glycosyltransferase of PMT family</fullName>
    </submittedName>
</protein>
<dbReference type="GO" id="GO:0009103">
    <property type="term" value="P:lipopolysaccharide biosynthetic process"/>
    <property type="evidence" value="ECO:0007669"/>
    <property type="project" value="UniProtKB-ARBA"/>
</dbReference>
<keyword evidence="5 12" id="KW-0808">Transferase</keyword>
<dbReference type="GO" id="GO:0010041">
    <property type="term" value="P:response to iron(III) ion"/>
    <property type="evidence" value="ECO:0007669"/>
    <property type="project" value="TreeGrafter"/>
</dbReference>
<evidence type="ECO:0000313" key="12">
    <source>
        <dbReference type="EMBL" id="CUB07662.1"/>
    </source>
</evidence>
<feature type="transmembrane region" description="Helical" evidence="10">
    <location>
        <begin position="272"/>
        <end position="293"/>
    </location>
</feature>
<dbReference type="Pfam" id="PF13231">
    <property type="entry name" value="PMT_2"/>
    <property type="match status" value="1"/>
</dbReference>
<feature type="transmembrane region" description="Helical" evidence="10">
    <location>
        <begin position="152"/>
        <end position="170"/>
    </location>
</feature>
<evidence type="ECO:0000256" key="4">
    <source>
        <dbReference type="ARBA" id="ARBA00022676"/>
    </source>
</evidence>
<dbReference type="InterPro" id="IPR005599">
    <property type="entry name" value="GPI_mannosylTrfase"/>
</dbReference>
<feature type="transmembrane region" description="Helical" evidence="10">
    <location>
        <begin position="358"/>
        <end position="376"/>
    </location>
</feature>
<evidence type="ECO:0000256" key="3">
    <source>
        <dbReference type="ARBA" id="ARBA00022475"/>
    </source>
</evidence>
<evidence type="ECO:0000256" key="5">
    <source>
        <dbReference type="ARBA" id="ARBA00022679"/>
    </source>
</evidence>
<feature type="transmembrane region" description="Helical" evidence="10">
    <location>
        <begin position="305"/>
        <end position="322"/>
    </location>
</feature>